<evidence type="ECO:0000313" key="3">
    <source>
        <dbReference type="Proteomes" id="UP000282322"/>
    </source>
</evidence>
<accession>A0A3P3RKV5</accession>
<dbReference type="AlphaFoldDB" id="A0A3P3RKV5"/>
<protein>
    <submittedName>
        <fullName evidence="2">Uncharacterized protein</fullName>
    </submittedName>
</protein>
<evidence type="ECO:0000313" key="2">
    <source>
        <dbReference type="EMBL" id="RRJ34062.1"/>
    </source>
</evidence>
<feature type="transmembrane region" description="Helical" evidence="1">
    <location>
        <begin position="12"/>
        <end position="29"/>
    </location>
</feature>
<organism evidence="2 3">
    <name type="scientific">Halocatena pleomorpha</name>
    <dbReference type="NCBI Taxonomy" id="1785090"/>
    <lineage>
        <taxon>Archaea</taxon>
        <taxon>Methanobacteriati</taxon>
        <taxon>Methanobacteriota</taxon>
        <taxon>Stenosarchaea group</taxon>
        <taxon>Halobacteria</taxon>
        <taxon>Halobacteriales</taxon>
        <taxon>Natronomonadaceae</taxon>
        <taxon>Halocatena</taxon>
    </lineage>
</organism>
<gene>
    <name evidence="2" type="ORF">EIK79_00740</name>
</gene>
<feature type="transmembrane region" description="Helical" evidence="1">
    <location>
        <begin position="41"/>
        <end position="61"/>
    </location>
</feature>
<sequence length="68" mass="6975">MHNVDLYPTTQAAARELLLGLGFGALALATQGHDSPAFDVLVLGGFGLIASVLGLSCGWIQPLPGDAR</sequence>
<name>A0A3P3RKV5_9EURY</name>
<keyword evidence="1" id="KW-1133">Transmembrane helix</keyword>
<reference evidence="2 3" key="1">
    <citation type="submission" date="2018-11" db="EMBL/GenBank/DDBJ databases">
        <title>Taxonoimc description of Halomarina strain SPP-AMP-1.</title>
        <authorList>
            <person name="Pal Y."/>
            <person name="Srinivasana K."/>
            <person name="Verma A."/>
            <person name="Kumar P."/>
        </authorList>
    </citation>
    <scope>NUCLEOTIDE SEQUENCE [LARGE SCALE GENOMIC DNA]</scope>
    <source>
        <strain evidence="2 3">SPP-AMP-1</strain>
    </source>
</reference>
<keyword evidence="1" id="KW-0472">Membrane</keyword>
<keyword evidence="3" id="KW-1185">Reference proteome</keyword>
<proteinExistence type="predicted"/>
<evidence type="ECO:0000256" key="1">
    <source>
        <dbReference type="SAM" id="Phobius"/>
    </source>
</evidence>
<dbReference type="EMBL" id="RRCH01000002">
    <property type="protein sequence ID" value="RRJ34062.1"/>
    <property type="molecule type" value="Genomic_DNA"/>
</dbReference>
<dbReference type="Proteomes" id="UP000282322">
    <property type="component" value="Unassembled WGS sequence"/>
</dbReference>
<keyword evidence="1" id="KW-0812">Transmembrane</keyword>
<comment type="caution">
    <text evidence="2">The sequence shown here is derived from an EMBL/GenBank/DDBJ whole genome shotgun (WGS) entry which is preliminary data.</text>
</comment>
<dbReference type="RefSeq" id="WP_124953232.1">
    <property type="nucleotide sequence ID" value="NZ_RRCH01000002.1"/>
</dbReference>